<reference evidence="2 3" key="1">
    <citation type="submission" date="2019-03" db="EMBL/GenBank/DDBJ databases">
        <title>Sequencing 23 genomes of Wallemia ichthyophaga.</title>
        <authorList>
            <person name="Gostincar C."/>
        </authorList>
    </citation>
    <scope>NUCLEOTIDE SEQUENCE [LARGE SCALE GENOMIC DNA]</scope>
    <source>
        <strain evidence="2 3">EXF-5753</strain>
    </source>
</reference>
<organism evidence="2 3">
    <name type="scientific">Wallemia hederae</name>
    <dbReference type="NCBI Taxonomy" id="1540922"/>
    <lineage>
        <taxon>Eukaryota</taxon>
        <taxon>Fungi</taxon>
        <taxon>Dikarya</taxon>
        <taxon>Basidiomycota</taxon>
        <taxon>Wallemiomycotina</taxon>
        <taxon>Wallemiomycetes</taxon>
        <taxon>Wallemiales</taxon>
        <taxon>Wallemiaceae</taxon>
        <taxon>Wallemia</taxon>
    </lineage>
</organism>
<feature type="region of interest" description="Disordered" evidence="1">
    <location>
        <begin position="1"/>
        <end position="129"/>
    </location>
</feature>
<sequence>MFNVLRTSKSAVASASAQRVTRSIATSSATLSKTEGKGVGVQEQATPGGPSPDEIAQSDAAFDGSRPDPVSSTEGVEQETGKPFASGTTAGNPQGSPVASKVGDKNEKQSGNTLAGGRPHLDNPTESDK</sequence>
<feature type="compositionally biased region" description="Basic and acidic residues" evidence="1">
    <location>
        <begin position="119"/>
        <end position="129"/>
    </location>
</feature>
<protein>
    <submittedName>
        <fullName evidence="2">Uncharacterized protein</fullName>
    </submittedName>
</protein>
<dbReference type="EMBL" id="SPNW01000007">
    <property type="protein sequence ID" value="TIA92315.1"/>
    <property type="molecule type" value="Genomic_DNA"/>
</dbReference>
<evidence type="ECO:0000313" key="3">
    <source>
        <dbReference type="Proteomes" id="UP000310189"/>
    </source>
</evidence>
<proteinExistence type="predicted"/>
<feature type="compositionally biased region" description="Polar residues" evidence="1">
    <location>
        <begin position="86"/>
        <end position="97"/>
    </location>
</feature>
<keyword evidence="3" id="KW-1185">Reference proteome</keyword>
<evidence type="ECO:0000313" key="2">
    <source>
        <dbReference type="EMBL" id="TIA92315.1"/>
    </source>
</evidence>
<feature type="compositionally biased region" description="Polar residues" evidence="1">
    <location>
        <begin position="1"/>
        <end position="33"/>
    </location>
</feature>
<accession>A0A4T0FVW6</accession>
<dbReference type="Proteomes" id="UP000310189">
    <property type="component" value="Unassembled WGS sequence"/>
</dbReference>
<name>A0A4T0FVW6_9BASI</name>
<gene>
    <name evidence="2" type="ORF">E3P99_00633</name>
</gene>
<comment type="caution">
    <text evidence="2">The sequence shown here is derived from an EMBL/GenBank/DDBJ whole genome shotgun (WGS) entry which is preliminary data.</text>
</comment>
<dbReference type="AlphaFoldDB" id="A0A4T0FVW6"/>
<evidence type="ECO:0000256" key="1">
    <source>
        <dbReference type="SAM" id="MobiDB-lite"/>
    </source>
</evidence>
<dbReference type="OrthoDB" id="3205926at2759"/>